<keyword evidence="1" id="KW-0732">Signal</keyword>
<evidence type="ECO:0000256" key="1">
    <source>
        <dbReference type="SAM" id="SignalP"/>
    </source>
</evidence>
<reference evidence="2 3" key="1">
    <citation type="submission" date="2016-08" db="EMBL/GenBank/DDBJ databases">
        <authorList>
            <person name="Seilhamer J.J."/>
        </authorList>
    </citation>
    <scope>NUCLEOTIDE SEQUENCE [LARGE SCALE GENOMIC DNA]</scope>
    <source>
        <strain evidence="2 3">A37T2</strain>
    </source>
</reference>
<evidence type="ECO:0000313" key="2">
    <source>
        <dbReference type="EMBL" id="SCC63331.1"/>
    </source>
</evidence>
<dbReference type="AlphaFoldDB" id="A0A1C4G6G1"/>
<sequence length="252" mass="27597">MKKIHCLLLALLPLAACKKNLTATDTGSTAPRAVTLTFSGYTWTVKSSGTSTAGPGPNYWSDTNAYVDANGYLHLKLTKSGSNWYCAEVTSTQSFGYGTYQWWVDGAIDQLDKNVVFGLFNYSGTDGRDEMDIEYAKWGVASNPNTNFTVYPAQTVSSSAYWHSTYSSSLGGTYTTQRFKRTSATSVYFQELGGFYDDNTNQITSVTCANPPNSISTLAMPIHMNLWLYQGAAPSNATAVEIIIHSFKFTPQ</sequence>
<evidence type="ECO:0008006" key="4">
    <source>
        <dbReference type="Google" id="ProtNLM"/>
    </source>
</evidence>
<dbReference type="Gene3D" id="2.60.120.200">
    <property type="match status" value="1"/>
</dbReference>
<dbReference type="OrthoDB" id="370098at2"/>
<dbReference type="Proteomes" id="UP000242818">
    <property type="component" value="Unassembled WGS sequence"/>
</dbReference>
<dbReference type="STRING" id="1335309.GA0116948_12313"/>
<keyword evidence="3" id="KW-1185">Reference proteome</keyword>
<protein>
    <recommendedName>
        <fullName evidence="4">GH16 domain-containing protein</fullName>
    </recommendedName>
</protein>
<accession>A0A1C4G6G1</accession>
<feature type="chain" id="PRO_5008692333" description="GH16 domain-containing protein" evidence="1">
    <location>
        <begin position="19"/>
        <end position="252"/>
    </location>
</feature>
<gene>
    <name evidence="2" type="ORF">GA0116948_12313</name>
</gene>
<dbReference type="GO" id="GO:0004553">
    <property type="term" value="F:hydrolase activity, hydrolyzing O-glycosyl compounds"/>
    <property type="evidence" value="ECO:0007669"/>
    <property type="project" value="UniProtKB-ARBA"/>
</dbReference>
<dbReference type="InterPro" id="IPR013320">
    <property type="entry name" value="ConA-like_dom_sf"/>
</dbReference>
<dbReference type="SUPFAM" id="SSF49899">
    <property type="entry name" value="Concanavalin A-like lectins/glucanases"/>
    <property type="match status" value="1"/>
</dbReference>
<dbReference type="EMBL" id="FMAR01000023">
    <property type="protein sequence ID" value="SCC63331.1"/>
    <property type="molecule type" value="Genomic_DNA"/>
</dbReference>
<evidence type="ECO:0000313" key="3">
    <source>
        <dbReference type="Proteomes" id="UP000242818"/>
    </source>
</evidence>
<organism evidence="2 3">
    <name type="scientific">Chitinophaga costaii</name>
    <dbReference type="NCBI Taxonomy" id="1335309"/>
    <lineage>
        <taxon>Bacteria</taxon>
        <taxon>Pseudomonadati</taxon>
        <taxon>Bacteroidota</taxon>
        <taxon>Chitinophagia</taxon>
        <taxon>Chitinophagales</taxon>
        <taxon>Chitinophagaceae</taxon>
        <taxon>Chitinophaga</taxon>
    </lineage>
</organism>
<proteinExistence type="predicted"/>
<feature type="signal peptide" evidence="1">
    <location>
        <begin position="1"/>
        <end position="18"/>
    </location>
</feature>
<name>A0A1C4G6G1_9BACT</name>
<dbReference type="RefSeq" id="WP_089715557.1">
    <property type="nucleotide sequence ID" value="NZ_FMAR01000023.1"/>
</dbReference>
<dbReference type="GO" id="GO:0005975">
    <property type="term" value="P:carbohydrate metabolic process"/>
    <property type="evidence" value="ECO:0007669"/>
    <property type="project" value="UniProtKB-ARBA"/>
</dbReference>